<name>A0A0C2IF21_THEKT</name>
<dbReference type="PANTHER" id="PTHR12945">
    <property type="entry name" value="TRANSLATION INITIATION FACTOR EIF3-RELATED"/>
    <property type="match status" value="1"/>
</dbReference>
<organism evidence="7 8">
    <name type="scientific">Thelohanellus kitauei</name>
    <name type="common">Myxosporean</name>
    <dbReference type="NCBI Taxonomy" id="669202"/>
    <lineage>
        <taxon>Eukaryota</taxon>
        <taxon>Metazoa</taxon>
        <taxon>Cnidaria</taxon>
        <taxon>Myxozoa</taxon>
        <taxon>Myxosporea</taxon>
        <taxon>Bivalvulida</taxon>
        <taxon>Platysporina</taxon>
        <taxon>Myxobolidae</taxon>
        <taxon>Thelohanellus</taxon>
    </lineage>
</organism>
<keyword evidence="7" id="KW-0808">Transferase</keyword>
<dbReference type="Pfam" id="PF04189">
    <property type="entry name" value="Gcd10p"/>
    <property type="match status" value="1"/>
</dbReference>
<dbReference type="GO" id="GO:0008168">
    <property type="term" value="F:methyltransferase activity"/>
    <property type="evidence" value="ECO:0007669"/>
    <property type="project" value="UniProtKB-KW"/>
</dbReference>
<evidence type="ECO:0000256" key="3">
    <source>
        <dbReference type="ARBA" id="ARBA00021704"/>
    </source>
</evidence>
<comment type="similarity">
    <text evidence="2">Belongs to the TRM6/GCD10 family.</text>
</comment>
<evidence type="ECO:0000256" key="2">
    <source>
        <dbReference type="ARBA" id="ARBA00008320"/>
    </source>
</evidence>
<dbReference type="GO" id="GO:0030488">
    <property type="term" value="P:tRNA methylation"/>
    <property type="evidence" value="ECO:0007669"/>
    <property type="project" value="InterPro"/>
</dbReference>
<gene>
    <name evidence="7" type="ORF">RF11_13207</name>
</gene>
<dbReference type="AlphaFoldDB" id="A0A0C2IF21"/>
<accession>A0A0C2IF21</accession>
<keyword evidence="4" id="KW-0819">tRNA processing</keyword>
<evidence type="ECO:0000256" key="1">
    <source>
        <dbReference type="ARBA" id="ARBA00004123"/>
    </source>
</evidence>
<evidence type="ECO:0000313" key="7">
    <source>
        <dbReference type="EMBL" id="KII63928.1"/>
    </source>
</evidence>
<reference evidence="7 8" key="1">
    <citation type="journal article" date="2014" name="Genome Biol. Evol.">
        <title>The genome of the myxosporean Thelohanellus kitauei shows adaptations to nutrient acquisition within its fish host.</title>
        <authorList>
            <person name="Yang Y."/>
            <person name="Xiong J."/>
            <person name="Zhou Z."/>
            <person name="Huo F."/>
            <person name="Miao W."/>
            <person name="Ran C."/>
            <person name="Liu Y."/>
            <person name="Zhang J."/>
            <person name="Feng J."/>
            <person name="Wang M."/>
            <person name="Wang M."/>
            <person name="Wang L."/>
            <person name="Yao B."/>
        </authorList>
    </citation>
    <scope>NUCLEOTIDE SEQUENCE [LARGE SCALE GENOMIC DNA]</scope>
    <source>
        <strain evidence="7">Wuqing</strain>
    </source>
</reference>
<dbReference type="OrthoDB" id="10254665at2759"/>
<keyword evidence="8" id="KW-1185">Reference proteome</keyword>
<dbReference type="InterPro" id="IPR017423">
    <property type="entry name" value="TRM6"/>
</dbReference>
<dbReference type="EMBL" id="JWZT01004520">
    <property type="protein sequence ID" value="KII63928.1"/>
    <property type="molecule type" value="Genomic_DNA"/>
</dbReference>
<comment type="subcellular location">
    <subcellularLocation>
        <location evidence="1">Nucleus</location>
    </subcellularLocation>
</comment>
<dbReference type="GO" id="GO:0005634">
    <property type="term" value="C:nucleus"/>
    <property type="evidence" value="ECO:0007669"/>
    <property type="project" value="UniProtKB-SubCell"/>
</dbReference>
<protein>
    <recommendedName>
        <fullName evidence="3">tRNA (adenine(58)-N(1))-methyltransferase non-catalytic subunit TRM6</fullName>
    </recommendedName>
    <alternativeName>
        <fullName evidence="6">tRNA(m1A58)-methyltransferase subunit TRM6</fullName>
    </alternativeName>
</protein>
<proteinExistence type="inferred from homology"/>
<evidence type="ECO:0000256" key="6">
    <source>
        <dbReference type="ARBA" id="ARBA00032319"/>
    </source>
</evidence>
<evidence type="ECO:0000256" key="5">
    <source>
        <dbReference type="ARBA" id="ARBA00023242"/>
    </source>
</evidence>
<dbReference type="GO" id="GO:0031515">
    <property type="term" value="C:tRNA (m1A) methyltransferase complex"/>
    <property type="evidence" value="ECO:0007669"/>
    <property type="project" value="InterPro"/>
</dbReference>
<keyword evidence="7" id="KW-0489">Methyltransferase</keyword>
<sequence>MVFKLIFHFRTCRIQRRIRTVFLLMDEEVSNQIVEKCCTVQSGQNLIIECMESIYLIKADGLNAVKITSGVRVKGKDLVGARFGVRLTVNKKGEIEPTLLSHQAIAQDMSLGVAYGDGSQVTFKGDSVCLDNTVISQIKNHSESNMEVVKKIVGTNKSFGCKTKHSQHKYVMKKLKKHFPIFTLHPCDSYKLSKFYYRNYPDKICHLRPDRLAHILFHSAISQNSRVICFESTHGLVVGAILERLSSGKLLQFYTGSEEPHNKALKLLDISTVEHSMVNYSNIDSVFNEHQKTFESLIIVVNRHPLIIVKNLIRFLIPSSSIVIYSQIVEPLIEIYDYFRRASLGYDMYITESWLRNIKVQEESCHPEVTMNDRSGYLFKCFFIGS</sequence>
<keyword evidence="5" id="KW-0539">Nucleus</keyword>
<evidence type="ECO:0000256" key="4">
    <source>
        <dbReference type="ARBA" id="ARBA00022694"/>
    </source>
</evidence>
<comment type="caution">
    <text evidence="7">The sequence shown here is derived from an EMBL/GenBank/DDBJ whole genome shotgun (WGS) entry which is preliminary data.</text>
</comment>
<dbReference type="Proteomes" id="UP000031668">
    <property type="component" value="Unassembled WGS sequence"/>
</dbReference>
<evidence type="ECO:0000313" key="8">
    <source>
        <dbReference type="Proteomes" id="UP000031668"/>
    </source>
</evidence>
<dbReference type="PANTHER" id="PTHR12945:SF0">
    <property type="entry name" value="TRNA (ADENINE(58)-N(1))-METHYLTRANSFERASE NON-CATALYTIC SUBUNIT TRM6"/>
    <property type="match status" value="1"/>
</dbReference>